<reference evidence="3 8" key="4">
    <citation type="submission" date="2024-11" db="EMBL/GenBank/DDBJ databases">
        <title>Draft genome sequences of two bacteria associated to sugarcane roots in Colombia.</title>
        <authorList>
            <person name="Pardo-Diaz S."/>
            <person name="Masmela-Mendoza J."/>
            <person name="Delgadillo-Duran P."/>
            <person name="Bautista E.J."/>
            <person name="Rojas-Tapias D.F."/>
        </authorList>
    </citation>
    <scope>NUCLEOTIDE SEQUENCE [LARGE SCALE GENOMIC DNA]</scope>
    <source>
        <strain evidence="3 8">Ap18</strain>
    </source>
</reference>
<dbReference type="EMBL" id="CP032321">
    <property type="protein sequence ID" value="QCN95599.1"/>
    <property type="molecule type" value="Genomic_DNA"/>
</dbReference>
<evidence type="ECO:0000313" key="3">
    <source>
        <dbReference type="EMBL" id="MFL7904372.1"/>
    </source>
</evidence>
<dbReference type="KEGG" id="aare:D3093_10210"/>
<gene>
    <name evidence="1" type="ORF">ABAZ39_13770</name>
    <name evidence="3" type="ORF">ACJ41P_24810</name>
    <name evidence="4" type="ORF">D3093_10210</name>
    <name evidence="2" type="ORF">FH063_005264</name>
</gene>
<dbReference type="EMBL" id="VEWN01000006">
    <property type="protein sequence ID" value="KAA1055493.1"/>
    <property type="molecule type" value="Genomic_DNA"/>
</dbReference>
<dbReference type="InterPro" id="IPR006881">
    <property type="entry name" value="RepA_C"/>
</dbReference>
<evidence type="ECO:0000313" key="7">
    <source>
        <dbReference type="Proteomes" id="UP000325333"/>
    </source>
</evidence>
<dbReference type="KEGG" id="abq:ABAZ39_13770"/>
<dbReference type="EMBL" id="CP007793">
    <property type="protein sequence ID" value="AIB13028.1"/>
    <property type="molecule type" value="Genomic_DNA"/>
</dbReference>
<evidence type="ECO:0000313" key="6">
    <source>
        <dbReference type="Proteomes" id="UP000298595"/>
    </source>
</evidence>
<dbReference type="EMBL" id="JBJLSN010000047">
    <property type="protein sequence ID" value="MFL7904372.1"/>
    <property type="molecule type" value="Genomic_DNA"/>
</dbReference>
<evidence type="ECO:0000313" key="2">
    <source>
        <dbReference type="EMBL" id="KAA1055493.1"/>
    </source>
</evidence>
<proteinExistence type="predicted"/>
<dbReference type="Proteomes" id="UP001628281">
    <property type="component" value="Unassembled WGS sequence"/>
</dbReference>
<keyword evidence="8" id="KW-1185">Reference proteome</keyword>
<evidence type="ECO:0000313" key="8">
    <source>
        <dbReference type="Proteomes" id="UP001628281"/>
    </source>
</evidence>
<protein>
    <submittedName>
        <fullName evidence="1">Pirin</fullName>
    </submittedName>
    <submittedName>
        <fullName evidence="3">Replication protein RepA</fullName>
    </submittedName>
</protein>
<dbReference type="GeneID" id="56449706"/>
<dbReference type="RefSeq" id="WP_014238998.1">
    <property type="nucleotide sequence ID" value="NZ_CP007793.1"/>
</dbReference>
<evidence type="ECO:0000313" key="5">
    <source>
        <dbReference type="Proteomes" id="UP000027186"/>
    </source>
</evidence>
<reference evidence="2 7" key="3">
    <citation type="submission" date="2019-07" db="EMBL/GenBank/DDBJ databases">
        <title>Genome sequencing of the stress-tolerant strain Azospirillum brasilense Az19.</title>
        <authorList>
            <person name="Maroniche G.A."/>
            <person name="Garcia J.E."/>
            <person name="Pagnussat L."/>
            <person name="Amenta M."/>
            <person name="Creus C.M."/>
        </authorList>
    </citation>
    <scope>NUCLEOTIDE SEQUENCE [LARGE SCALE GENOMIC DNA]</scope>
    <source>
        <strain evidence="2 7">Az19</strain>
    </source>
</reference>
<reference evidence="1 5" key="1">
    <citation type="journal article" date="2014" name="Genome Announc.">
        <title>Complete Genome Sequence of the Model Rhizosphere Strain Azospirillum brasilense Az39, Successfully Applied in Agriculture.</title>
        <authorList>
            <person name="Rivera D."/>
            <person name="Revale S."/>
            <person name="Molina R."/>
            <person name="Gualpa J."/>
            <person name="Puente M."/>
            <person name="Maroniche G."/>
            <person name="Paris G."/>
            <person name="Baker D."/>
            <person name="Clavijo B."/>
            <person name="McLay K."/>
            <person name="Spaepen S."/>
            <person name="Perticari A."/>
            <person name="Vazquez M."/>
            <person name="Wisniewski-Dye F."/>
            <person name="Watkins C."/>
            <person name="Martinez-Abarca F."/>
            <person name="Vanderleyden J."/>
            <person name="Cassan F."/>
        </authorList>
    </citation>
    <scope>NUCLEOTIDE SEQUENCE [LARGE SCALE GENOMIC DNA]</scope>
    <source>
        <strain evidence="1 5">Az39</strain>
    </source>
</reference>
<dbReference type="Proteomes" id="UP000325333">
    <property type="component" value="Unassembled WGS sequence"/>
</dbReference>
<dbReference type="Proteomes" id="UP000298595">
    <property type="component" value="Chromosome"/>
</dbReference>
<evidence type="ECO:0000313" key="1">
    <source>
        <dbReference type="EMBL" id="AIB13028.1"/>
    </source>
</evidence>
<dbReference type="Pfam" id="PF04796">
    <property type="entry name" value="RepA_C"/>
    <property type="match status" value="1"/>
</dbReference>
<name>A0A060DPH3_9PROT</name>
<sequence>MGDVHQLIMTHGRREARNLVDPKRASVVDVAAAVLEDESNALGITYSGFCLTSLPHRKLAPDAEWRRDQGRVTLLVEPGKERKRDGSLMPVGVPYGAKARLILLYLQTRAIQDNSREIELGRSMNDWLDRMGVSAGGSTYKAVQEQATRINLCRLTFFWDKDGAEGFAKENIVNGGIRLRDDDGQGTLWRETVQLSETFFAALKRSPVPIWEPAIRHIGGCSMAIDVYVWLAYRLHVLRDPIPVTWKALFTQFGGGYKELKHFKPEFRVALDLALAVYEAARVEFSDTGVLLYPSPPPIPERKILPAARG</sequence>
<accession>A0A060DPH3</accession>
<reference evidence="4 6" key="2">
    <citation type="submission" date="2018-09" db="EMBL/GenBank/DDBJ databases">
        <title>Whole genome based analysis of evolution and adaptive divergence in Indian and Brazilian strains of Azospirillum brasilense.</title>
        <authorList>
            <person name="Singh C."/>
            <person name="Tripathi A.K."/>
        </authorList>
    </citation>
    <scope>NUCLEOTIDE SEQUENCE [LARGE SCALE GENOMIC DNA]</scope>
    <source>
        <strain evidence="4 6">MTCC4035</strain>
    </source>
</reference>
<evidence type="ECO:0000313" key="4">
    <source>
        <dbReference type="EMBL" id="QCN95599.1"/>
    </source>
</evidence>
<dbReference type="AlphaFoldDB" id="A0A060DPH3"/>
<organism evidence="1 5">
    <name type="scientific">Azospirillum argentinense</name>
    <dbReference type="NCBI Taxonomy" id="2970906"/>
    <lineage>
        <taxon>Bacteria</taxon>
        <taxon>Pseudomonadati</taxon>
        <taxon>Pseudomonadota</taxon>
        <taxon>Alphaproteobacteria</taxon>
        <taxon>Rhodospirillales</taxon>
        <taxon>Azospirillaceae</taxon>
        <taxon>Azospirillum</taxon>
    </lineage>
</organism>
<dbReference type="Proteomes" id="UP000027186">
    <property type="component" value="Chromosome"/>
</dbReference>